<organism evidence="1 2">
    <name type="scientific">Cryptosporidium andersoni</name>
    <dbReference type="NCBI Taxonomy" id="117008"/>
    <lineage>
        <taxon>Eukaryota</taxon>
        <taxon>Sar</taxon>
        <taxon>Alveolata</taxon>
        <taxon>Apicomplexa</taxon>
        <taxon>Conoidasida</taxon>
        <taxon>Coccidia</taxon>
        <taxon>Eucoccidiorida</taxon>
        <taxon>Eimeriorina</taxon>
        <taxon>Cryptosporidiidae</taxon>
        <taxon>Cryptosporidium</taxon>
    </lineage>
</organism>
<proteinExistence type="predicted"/>
<evidence type="ECO:0008006" key="3">
    <source>
        <dbReference type="Google" id="ProtNLM"/>
    </source>
</evidence>
<dbReference type="EMBL" id="LRBS01000111">
    <property type="protein sequence ID" value="OII72627.1"/>
    <property type="molecule type" value="Genomic_DNA"/>
</dbReference>
<accession>A0A1J4MGP0</accession>
<name>A0A1J4MGP0_9CRYT</name>
<dbReference type="GeneID" id="92365340"/>
<keyword evidence="2" id="KW-1185">Reference proteome</keyword>
<evidence type="ECO:0000313" key="1">
    <source>
        <dbReference type="EMBL" id="OII72627.1"/>
    </source>
</evidence>
<sequence length="916" mass="106366">MTCIEPGYIHFLDESYTLDDSEIRNLVRRCLTQINNGIIWTMGRPENGKTNFLYGQSYNDCNMSDSNVNGGIFEKVVHCLFSEIRSPKYGIGLSSYCYSIVKVSFLLFHKDEYTNSEIIFDALQGLDNPLEQILKKENDSTGVLNVLQVEVREPVHALNMLKVARKIQHEINSISYNSEEYIPNIRFHSLLVLELESIIFKSSLTKDLESYNNFIYILDLIGDPSWINMEIGLSEETSELQTRSFIGKILAYLQNSKNYPICLTKTLVYCMLDKKCICIGYVTGNNNDQIIFKETNSKEYENIWYEDRNDYSISQPSMFGLLDELESYIQIIRCKYDLNDKENILKILAEKSEKDELCTLFVNITTIIYRITGKFVSYSNILLNINDIITLLNSDIEESDHLESQLSNTTNSLTTSIINEIITLWMTDKRIKEDNVAKLTEGSIEVQKSNDDLENLSSIMEELLSMSYSPFEDFSEKDVDSLNDLSCSESPFNELCSVNDLNYKLDDNTPSLTNEDQSEIISFKNNSLESNVSEMNFELNHEKLKDNMENKALLSQKIGFRKSKDNTNFSLKRQHKKFYQVYTKNRKEGIYEKKNKKKDIYLDSSSEIWLAVNRARRRVREYRLREQLMHSQELLEIPESQVKKDNKTLSSLTKEISQVTNKKSDPFKIWCSKFLDSSPNKVEILDLQKEDRQIQLSSSPPCIESFTVKIIQDKQLDNNENSTNKLNLTASSKDAEIQVSELDIMGINHSINKNEIEIRSYADQIPDYSEKEKITEVISDLYQWNKDQVKGTIKKKDIQSPIVQLSLKQVENYKILDKTIKKVDTELKNQVPTYRKVFTQKPTSGTYYLVNNYVASNSNNKFAFLPNETSLKSPLQPIVYYPRFWHNPQLNQIQSRMALMPHYQNYYNLNQKYIRG</sequence>
<protein>
    <recommendedName>
        <fullName evidence="3">Kinesin motor domain-containing protein</fullName>
    </recommendedName>
</protein>
<dbReference type="VEuPathDB" id="CryptoDB:cand_011550"/>
<evidence type="ECO:0000313" key="2">
    <source>
        <dbReference type="Proteomes" id="UP000186804"/>
    </source>
</evidence>
<dbReference type="RefSeq" id="XP_067067014.1">
    <property type="nucleotide sequence ID" value="XM_067211394.1"/>
</dbReference>
<gene>
    <name evidence="1" type="ORF">cand_011550</name>
</gene>
<dbReference type="AlphaFoldDB" id="A0A1J4MGP0"/>
<comment type="caution">
    <text evidence="1">The sequence shown here is derived from an EMBL/GenBank/DDBJ whole genome shotgun (WGS) entry which is preliminary data.</text>
</comment>
<reference evidence="1 2" key="1">
    <citation type="submission" date="2016-10" db="EMBL/GenBank/DDBJ databases">
        <title>Reductive evolution of mitochondrial metabolism and differential evolution of invasion-related proteins in Cryptosporidium.</title>
        <authorList>
            <person name="Liu S."/>
            <person name="Roellig D.M."/>
            <person name="Guo Y."/>
            <person name="Li N."/>
            <person name="Frace M.A."/>
            <person name="Tang K."/>
            <person name="Zhang L."/>
            <person name="Feng Y."/>
            <person name="Xiao L."/>
        </authorList>
    </citation>
    <scope>NUCLEOTIDE SEQUENCE [LARGE SCALE GENOMIC DNA]</scope>
    <source>
        <strain evidence="1">30847</strain>
    </source>
</reference>
<dbReference type="Proteomes" id="UP000186804">
    <property type="component" value="Unassembled WGS sequence"/>
</dbReference>
<dbReference type="OrthoDB" id="337865at2759"/>